<sequence>MLLEKHLAVTAQTHESIKKLMQQDTQTIVNKILELDITAETAAKDKKNGEVLKECLKLTQALHGAELVTMSDVKKVEDLLKILSDSLSARVEEMNDMRAEVQQRDGSLELRLVAQLAALKTDLTANQALQERNTSAG</sequence>
<accession>A0ABR0LMX3</accession>
<organism evidence="1 2">
    <name type="scientific">Cryomyces antarcticus</name>
    <dbReference type="NCBI Taxonomy" id="329879"/>
    <lineage>
        <taxon>Eukaryota</taxon>
        <taxon>Fungi</taxon>
        <taxon>Dikarya</taxon>
        <taxon>Ascomycota</taxon>
        <taxon>Pezizomycotina</taxon>
        <taxon>Dothideomycetes</taxon>
        <taxon>Dothideomycetes incertae sedis</taxon>
        <taxon>Cryomyces</taxon>
    </lineage>
</organism>
<proteinExistence type="predicted"/>
<evidence type="ECO:0000313" key="2">
    <source>
        <dbReference type="Proteomes" id="UP001357485"/>
    </source>
</evidence>
<evidence type="ECO:0000313" key="1">
    <source>
        <dbReference type="EMBL" id="KAK5192265.1"/>
    </source>
</evidence>
<dbReference type="Proteomes" id="UP001357485">
    <property type="component" value="Unassembled WGS sequence"/>
</dbReference>
<reference evidence="1 2" key="1">
    <citation type="submission" date="2023-08" db="EMBL/GenBank/DDBJ databases">
        <title>Black Yeasts Isolated from many extreme environments.</title>
        <authorList>
            <person name="Coleine C."/>
            <person name="Stajich J.E."/>
            <person name="Selbmann L."/>
        </authorList>
    </citation>
    <scope>NUCLEOTIDE SEQUENCE [LARGE SCALE GENOMIC DNA]</scope>
    <source>
        <strain evidence="1 2">CCFEE 536</strain>
    </source>
</reference>
<name>A0ABR0LMX3_9PEZI</name>
<dbReference type="EMBL" id="JAVRRA010018013">
    <property type="protein sequence ID" value="KAK5192265.1"/>
    <property type="molecule type" value="Genomic_DNA"/>
</dbReference>
<protein>
    <submittedName>
        <fullName evidence="1">Uncharacterized protein</fullName>
    </submittedName>
</protein>
<gene>
    <name evidence="1" type="ORF">LTR16_007471</name>
</gene>
<keyword evidence="2" id="KW-1185">Reference proteome</keyword>
<comment type="caution">
    <text evidence="1">The sequence shown here is derived from an EMBL/GenBank/DDBJ whole genome shotgun (WGS) entry which is preliminary data.</text>
</comment>